<comment type="subunit">
    <text evidence="9 10">The 4 large subunits of the cytochrome b6-f complex are cytochrome b6, subunit IV (17 kDa polypeptide, PetD), cytochrome f and the Rieske protein, while the 4 small subunits are PetG, PetL, PetM and PetN. The complex functions as a dimer.</text>
</comment>
<evidence type="ECO:0000256" key="4">
    <source>
        <dbReference type="ARBA" id="ARBA00022982"/>
    </source>
</evidence>
<keyword evidence="3 10" id="KW-0812">Transmembrane</keyword>
<comment type="subcellular location">
    <subcellularLocation>
        <location evidence="1">Membrane</location>
        <topology evidence="1">Single-pass membrane protein</topology>
    </subcellularLocation>
    <subcellularLocation>
        <location evidence="10">Plastid</location>
        <location evidence="10">Chloroplast thylakoid membrane</location>
        <topology evidence="10">Single-pass membrane protein</topology>
    </subcellularLocation>
</comment>
<evidence type="ECO:0000256" key="9">
    <source>
        <dbReference type="ARBA" id="ARBA00025834"/>
    </source>
</evidence>
<organism evidence="11">
    <name type="scientific">Ostreobium sp. HV05007a</name>
    <dbReference type="NCBI Taxonomy" id="1979228"/>
    <lineage>
        <taxon>Eukaryota</taxon>
        <taxon>Viridiplantae</taxon>
        <taxon>Chlorophyta</taxon>
        <taxon>core chlorophytes</taxon>
        <taxon>Ulvophyceae</taxon>
        <taxon>TCBD clade</taxon>
        <taxon>Bryopsidales</taxon>
        <taxon>Ostreobineae</taxon>
        <taxon>Ostreobiaceae</taxon>
        <taxon>Ostreobium</taxon>
    </lineage>
</organism>
<evidence type="ECO:0000256" key="8">
    <source>
        <dbReference type="ARBA" id="ARBA00025197"/>
    </source>
</evidence>
<dbReference type="HAMAP" id="MF_00433">
    <property type="entry name" value="Cytb6_f_PetL"/>
    <property type="match status" value="1"/>
</dbReference>
<comment type="function">
    <text evidence="8 10">Component of the cytochrome b6-f complex, which mediates electron transfer between photosystem II (PSII) and photosystem I (PSI), cyclic electron flow around PSI, and state transitions. PetL is important for photoautotrophic growth as well as for electron transfer efficiency and stability of the cytochrome b6-f complex.</text>
</comment>
<evidence type="ECO:0000256" key="10">
    <source>
        <dbReference type="HAMAP-Rule" id="MF_00433"/>
    </source>
</evidence>
<dbReference type="Pfam" id="PF05115">
    <property type="entry name" value="PetL"/>
    <property type="match status" value="1"/>
</dbReference>
<keyword evidence="5 10" id="KW-1133">Transmembrane helix</keyword>
<evidence type="ECO:0000256" key="6">
    <source>
        <dbReference type="ARBA" id="ARBA00023078"/>
    </source>
</evidence>
<dbReference type="GO" id="GO:0015979">
    <property type="term" value="P:photosynthesis"/>
    <property type="evidence" value="ECO:0007669"/>
    <property type="project" value="UniProtKB-KW"/>
</dbReference>
<protein>
    <recommendedName>
        <fullName evidence="10">Cytochrome b6-f complex subunit 6</fullName>
    </recommendedName>
    <alternativeName>
        <fullName evidence="10">Cytochrome b6-f complex subunit PetL</fullName>
    </alternativeName>
    <alternativeName>
        <fullName evidence="10">Cytochrome b6-f complex subunit VI</fullName>
    </alternativeName>
</protein>
<dbReference type="AlphaFoldDB" id="A0A1X9RPN6"/>
<keyword evidence="4 10" id="KW-0249">Electron transport</keyword>
<keyword evidence="11" id="KW-0150">Chloroplast</keyword>
<dbReference type="GO" id="GO:0009512">
    <property type="term" value="C:cytochrome b6f complex"/>
    <property type="evidence" value="ECO:0007669"/>
    <property type="project" value="InterPro"/>
</dbReference>
<accession>A0A1X9RPN6</accession>
<reference evidence="11" key="1">
    <citation type="journal article" date="2017" name="J. Phycol.">
        <title>Phylogenetic position of the coral symbiont Ostreobium (Ulvophyceae) inferred from chloroplast genome data.</title>
        <authorList>
            <person name="Verbruggen H."/>
            <person name="Marcelino V.R."/>
            <person name="Guiry M.D."/>
            <person name="Cremen M.C."/>
            <person name="Jackson C.J."/>
        </authorList>
    </citation>
    <scope>NUCLEOTIDE SEQUENCE</scope>
</reference>
<evidence type="ECO:0000313" key="11">
    <source>
        <dbReference type="EMBL" id="ARQ82121.1"/>
    </source>
</evidence>
<gene>
    <name evidence="10 11" type="primary">petL</name>
</gene>
<sequence>MLAILSYFGLLGFGIAFILAFYFGLLKIKLI</sequence>
<keyword evidence="2 10" id="KW-0813">Transport</keyword>
<evidence type="ECO:0000256" key="5">
    <source>
        <dbReference type="ARBA" id="ARBA00022989"/>
    </source>
</evidence>
<comment type="similarity">
    <text evidence="10">Belongs to the PetL family.</text>
</comment>
<evidence type="ECO:0000256" key="2">
    <source>
        <dbReference type="ARBA" id="ARBA00022448"/>
    </source>
</evidence>
<dbReference type="EMBL" id="KY509311">
    <property type="protein sequence ID" value="ARQ82121.1"/>
    <property type="molecule type" value="Genomic_DNA"/>
</dbReference>
<keyword evidence="7 10" id="KW-0472">Membrane</keyword>
<dbReference type="InterPro" id="IPR007802">
    <property type="entry name" value="Cyt_b6/f_cplx_su6"/>
</dbReference>
<geneLocation type="chloroplast" evidence="11"/>
<name>A0A1X9RPN6_9CHLO</name>
<proteinExistence type="inferred from homology"/>
<dbReference type="GO" id="GO:0009055">
    <property type="term" value="F:electron transfer activity"/>
    <property type="evidence" value="ECO:0007669"/>
    <property type="project" value="InterPro"/>
</dbReference>
<keyword evidence="11" id="KW-0934">Plastid</keyword>
<dbReference type="GO" id="GO:0009535">
    <property type="term" value="C:chloroplast thylakoid membrane"/>
    <property type="evidence" value="ECO:0007669"/>
    <property type="project" value="UniProtKB-SubCell"/>
</dbReference>
<keyword evidence="6 10" id="KW-0793">Thylakoid</keyword>
<feature type="transmembrane region" description="Helical" evidence="10">
    <location>
        <begin position="6"/>
        <end position="26"/>
    </location>
</feature>
<evidence type="ECO:0000256" key="1">
    <source>
        <dbReference type="ARBA" id="ARBA00004167"/>
    </source>
</evidence>
<keyword evidence="10" id="KW-0602">Photosynthesis</keyword>
<evidence type="ECO:0000256" key="7">
    <source>
        <dbReference type="ARBA" id="ARBA00023136"/>
    </source>
</evidence>
<evidence type="ECO:0000256" key="3">
    <source>
        <dbReference type="ARBA" id="ARBA00022692"/>
    </source>
</evidence>